<reference evidence="1 2" key="1">
    <citation type="journal article" date="2017" name="ISME J.">
        <title>Grape pomace compost harbors organohalide-respiring Dehalogenimonas species with novel reductive dehalogenase genes.</title>
        <authorList>
            <person name="Yang Y."/>
            <person name="Higgins S.A."/>
            <person name="Yan J."/>
            <person name="Simsir B."/>
            <person name="Chourey K."/>
            <person name="Iyer R."/>
            <person name="Hettich R.L."/>
            <person name="Baldwin B."/>
            <person name="Ogles D.M."/>
            <person name="Loffler F.E."/>
        </authorList>
    </citation>
    <scope>NUCLEOTIDE SEQUENCE [LARGE SCALE GENOMIC DNA]</scope>
    <source>
        <strain evidence="1 2">GP</strain>
    </source>
</reference>
<comment type="caution">
    <text evidence="1">The sequence shown here is derived from an EMBL/GenBank/DDBJ whole genome shotgun (WGS) entry which is preliminary data.</text>
</comment>
<proteinExistence type="predicted"/>
<dbReference type="EMBL" id="JQAN02000008">
    <property type="protein sequence ID" value="PPD58381.1"/>
    <property type="molecule type" value="Genomic_DNA"/>
</dbReference>
<dbReference type="AlphaFoldDB" id="A0A2P5P7V8"/>
<organism evidence="1 2">
    <name type="scientific">Dehalogenimonas etheniformans</name>
    <dbReference type="NCBI Taxonomy" id="1536648"/>
    <lineage>
        <taxon>Bacteria</taxon>
        <taxon>Bacillati</taxon>
        <taxon>Chloroflexota</taxon>
        <taxon>Dehalococcoidia</taxon>
        <taxon>Dehalococcoidales</taxon>
        <taxon>Dehalococcoidaceae</taxon>
        <taxon>Dehalogenimonas</taxon>
    </lineage>
</organism>
<dbReference type="Pfam" id="PF09851">
    <property type="entry name" value="SHOCT"/>
    <property type="match status" value="1"/>
</dbReference>
<name>A0A2P5P7V8_9CHLR</name>
<protein>
    <submittedName>
        <fullName evidence="1">SHOCT domain-containing protein</fullName>
    </submittedName>
</protein>
<dbReference type="InterPro" id="IPR018649">
    <property type="entry name" value="SHOCT"/>
</dbReference>
<keyword evidence="2" id="KW-1185">Reference proteome</keyword>
<sequence length="76" mass="8760">MYYSHGYWIMGGILMIIFAVILIVLIVWLAARNGSWGMGSWSPGPRRDPLEIAKERYARGEITKEQFEEIKKNLMG</sequence>
<gene>
    <name evidence="1" type="ORF">JP09_004550</name>
</gene>
<evidence type="ECO:0000313" key="2">
    <source>
        <dbReference type="Proteomes" id="UP000235653"/>
    </source>
</evidence>
<dbReference type="Proteomes" id="UP000235653">
    <property type="component" value="Unassembled WGS sequence"/>
</dbReference>
<evidence type="ECO:0000313" key="1">
    <source>
        <dbReference type="EMBL" id="PPD58381.1"/>
    </source>
</evidence>
<accession>A0A2P5P7V8</accession>
<dbReference type="OrthoDB" id="1551501at2"/>